<evidence type="ECO:0000256" key="5">
    <source>
        <dbReference type="ARBA" id="ARBA00022692"/>
    </source>
</evidence>
<comment type="subcellular location">
    <subcellularLocation>
        <location evidence="1">Cell membrane</location>
        <topology evidence="1">Multi-pass membrane protein</topology>
    </subcellularLocation>
</comment>
<keyword evidence="6 9" id="KW-1133">Transmembrane helix</keyword>
<evidence type="ECO:0000256" key="3">
    <source>
        <dbReference type="ARBA" id="ARBA00022676"/>
    </source>
</evidence>
<evidence type="ECO:0000256" key="6">
    <source>
        <dbReference type="ARBA" id="ARBA00022989"/>
    </source>
</evidence>
<sequence length="565" mass="59737">MSSNDLVESTVPAGTEPTSPVRGQPATVRRLDRAALVAVGLVTAGLAYRLFLILAGIPPTNSDESTMAMAAAHIVEGRHYPAFFYGDHYMGTLEAYLAAPLFALFGPSIVVLRLPLLALYAVFCHLMYALTRRLYGRWFAVLVVGLLALGSDPVVRSEIFAGGGYPEIKPAAVGLLLMAVWLGTGDDRHTVRRILGFAGWGLVAGLALWSDVLIAPYVAAAGLVLVLGCRRELLGWPGVLLVLCLLVGTAPAIAHYLQPGVAEASLTKMLTLSGGEDASIWSRIHGGVLLGVPLGTGLCAGSQCTGWPLVLGAAYPLLLLLAGCLAGAALRRTTGAERIRQAGRLALVVGGALTLISYAQSDAAGIYPTTSMRYLCPLLICLPAVLWPAWSAAARLLDDRRTGRSTATSPAHPGGLRLAAGVAGGSLLAVVTLATVGATVAIGDLAPESRQALRTERELTVRLAELGVTRFYSEYWTCNWISFATRERMVCATLGDDLRPGNDRYRPYRDLVTAAPDPAYVLPLGSPLDRAFAGRLQALGVTADVSEVAGYRIYRPHAPVDVPLR</sequence>
<organism evidence="10 11">
    <name type="scientific">Micromonospora sonneratiae</name>
    <dbReference type="NCBI Taxonomy" id="1184706"/>
    <lineage>
        <taxon>Bacteria</taxon>
        <taxon>Bacillati</taxon>
        <taxon>Actinomycetota</taxon>
        <taxon>Actinomycetes</taxon>
        <taxon>Micromonosporales</taxon>
        <taxon>Micromonosporaceae</taxon>
        <taxon>Micromonospora</taxon>
    </lineage>
</organism>
<feature type="transmembrane region" description="Helical" evidence="9">
    <location>
        <begin position="95"/>
        <end position="122"/>
    </location>
</feature>
<feature type="transmembrane region" description="Helical" evidence="9">
    <location>
        <begin position="194"/>
        <end position="227"/>
    </location>
</feature>
<keyword evidence="5 9" id="KW-0812">Transmembrane</keyword>
<evidence type="ECO:0000313" key="11">
    <source>
        <dbReference type="Proteomes" id="UP001597260"/>
    </source>
</evidence>
<keyword evidence="7 9" id="KW-0472">Membrane</keyword>
<name>A0ABW3YMQ3_9ACTN</name>
<evidence type="ECO:0000313" key="10">
    <source>
        <dbReference type="EMBL" id="MFD1324722.1"/>
    </source>
</evidence>
<dbReference type="GO" id="GO:0016757">
    <property type="term" value="F:glycosyltransferase activity"/>
    <property type="evidence" value="ECO:0007669"/>
    <property type="project" value="UniProtKB-KW"/>
</dbReference>
<evidence type="ECO:0000256" key="2">
    <source>
        <dbReference type="ARBA" id="ARBA00022475"/>
    </source>
</evidence>
<feature type="transmembrane region" description="Helical" evidence="9">
    <location>
        <begin position="307"/>
        <end position="330"/>
    </location>
</feature>
<protein>
    <submittedName>
        <fullName evidence="10">ArnT family glycosyltransferase</fullName>
        <ecNumber evidence="10">2.4.-.-</ecNumber>
    </submittedName>
</protein>
<evidence type="ECO:0000256" key="1">
    <source>
        <dbReference type="ARBA" id="ARBA00004651"/>
    </source>
</evidence>
<accession>A0ABW3YMQ3</accession>
<comment type="caution">
    <text evidence="10">The sequence shown here is derived from an EMBL/GenBank/DDBJ whole genome shotgun (WGS) entry which is preliminary data.</text>
</comment>
<keyword evidence="4 10" id="KW-0808">Transferase</keyword>
<proteinExistence type="predicted"/>
<feature type="transmembrane region" description="Helical" evidence="9">
    <location>
        <begin position="418"/>
        <end position="442"/>
    </location>
</feature>
<dbReference type="EC" id="2.4.-.-" evidence="10"/>
<evidence type="ECO:0000256" key="4">
    <source>
        <dbReference type="ARBA" id="ARBA00022679"/>
    </source>
</evidence>
<feature type="transmembrane region" description="Helical" evidence="9">
    <location>
        <begin position="134"/>
        <end position="151"/>
    </location>
</feature>
<evidence type="ECO:0000256" key="9">
    <source>
        <dbReference type="SAM" id="Phobius"/>
    </source>
</evidence>
<keyword evidence="11" id="KW-1185">Reference proteome</keyword>
<dbReference type="EMBL" id="JBHTMP010000056">
    <property type="protein sequence ID" value="MFD1324722.1"/>
    <property type="molecule type" value="Genomic_DNA"/>
</dbReference>
<feature type="transmembrane region" description="Helical" evidence="9">
    <location>
        <begin position="342"/>
        <end position="360"/>
    </location>
</feature>
<dbReference type="PANTHER" id="PTHR33908">
    <property type="entry name" value="MANNOSYLTRANSFERASE YKCB-RELATED"/>
    <property type="match status" value="1"/>
</dbReference>
<evidence type="ECO:0000256" key="8">
    <source>
        <dbReference type="SAM" id="MobiDB-lite"/>
    </source>
</evidence>
<keyword evidence="3 10" id="KW-0328">Glycosyltransferase</keyword>
<dbReference type="Proteomes" id="UP001597260">
    <property type="component" value="Unassembled WGS sequence"/>
</dbReference>
<dbReference type="InterPro" id="IPR050297">
    <property type="entry name" value="LipidA_mod_glycosyltrf_83"/>
</dbReference>
<feature type="transmembrane region" description="Helical" evidence="9">
    <location>
        <begin position="34"/>
        <end position="57"/>
    </location>
</feature>
<feature type="transmembrane region" description="Helical" evidence="9">
    <location>
        <begin position="233"/>
        <end position="257"/>
    </location>
</feature>
<dbReference type="RefSeq" id="WP_377575823.1">
    <property type="nucleotide sequence ID" value="NZ_JBHTMP010000056.1"/>
</dbReference>
<gene>
    <name evidence="10" type="ORF">ACFQ4H_26920</name>
</gene>
<keyword evidence="2" id="KW-1003">Cell membrane</keyword>
<feature type="transmembrane region" description="Helical" evidence="9">
    <location>
        <begin position="372"/>
        <end position="397"/>
    </location>
</feature>
<feature type="region of interest" description="Disordered" evidence="8">
    <location>
        <begin position="1"/>
        <end position="24"/>
    </location>
</feature>
<evidence type="ECO:0000256" key="7">
    <source>
        <dbReference type="ARBA" id="ARBA00023136"/>
    </source>
</evidence>
<reference evidence="11" key="1">
    <citation type="journal article" date="2019" name="Int. J. Syst. Evol. Microbiol.">
        <title>The Global Catalogue of Microorganisms (GCM) 10K type strain sequencing project: providing services to taxonomists for standard genome sequencing and annotation.</title>
        <authorList>
            <consortium name="The Broad Institute Genomics Platform"/>
            <consortium name="The Broad Institute Genome Sequencing Center for Infectious Disease"/>
            <person name="Wu L."/>
            <person name="Ma J."/>
        </authorList>
    </citation>
    <scope>NUCLEOTIDE SEQUENCE [LARGE SCALE GENOMIC DNA]</scope>
    <source>
        <strain evidence="11">JCM 31037</strain>
    </source>
</reference>
<dbReference type="PANTHER" id="PTHR33908:SF11">
    <property type="entry name" value="MEMBRANE PROTEIN"/>
    <property type="match status" value="1"/>
</dbReference>